<reference evidence="2" key="1">
    <citation type="submission" date="2021-01" db="EMBL/GenBank/DDBJ databases">
        <authorList>
            <person name="Corre E."/>
            <person name="Pelletier E."/>
            <person name="Niang G."/>
            <person name="Scheremetjew M."/>
            <person name="Finn R."/>
            <person name="Kale V."/>
            <person name="Holt S."/>
            <person name="Cochrane G."/>
            <person name="Meng A."/>
            <person name="Brown T."/>
            <person name="Cohen L."/>
        </authorList>
    </citation>
    <scope>NUCLEOTIDE SEQUENCE</scope>
    <source>
        <strain evidence="2">NY070348D</strain>
    </source>
</reference>
<feature type="compositionally biased region" description="Basic and acidic residues" evidence="1">
    <location>
        <begin position="77"/>
        <end position="87"/>
    </location>
</feature>
<name>A0A7S2RHB0_9STRA</name>
<dbReference type="EMBL" id="HBHK01005797">
    <property type="protein sequence ID" value="CAD9671113.1"/>
    <property type="molecule type" value="Transcribed_RNA"/>
</dbReference>
<accession>A0A7S2RHB0</accession>
<proteinExistence type="predicted"/>
<organism evidence="2">
    <name type="scientific">Mucochytrium quahogii</name>
    <dbReference type="NCBI Taxonomy" id="96639"/>
    <lineage>
        <taxon>Eukaryota</taxon>
        <taxon>Sar</taxon>
        <taxon>Stramenopiles</taxon>
        <taxon>Bigyra</taxon>
        <taxon>Labyrinthulomycetes</taxon>
        <taxon>Thraustochytrida</taxon>
        <taxon>Thraustochytriidae</taxon>
        <taxon>Mucochytrium</taxon>
    </lineage>
</organism>
<feature type="compositionally biased region" description="Basic residues" evidence="1">
    <location>
        <begin position="237"/>
        <end position="250"/>
    </location>
</feature>
<evidence type="ECO:0000313" key="2">
    <source>
        <dbReference type="EMBL" id="CAD9671113.1"/>
    </source>
</evidence>
<evidence type="ECO:0000256" key="1">
    <source>
        <dbReference type="SAM" id="MobiDB-lite"/>
    </source>
</evidence>
<feature type="compositionally biased region" description="Basic and acidic residues" evidence="1">
    <location>
        <begin position="210"/>
        <end position="230"/>
    </location>
</feature>
<dbReference type="AlphaFoldDB" id="A0A7S2RHB0"/>
<feature type="region of interest" description="Disordered" evidence="1">
    <location>
        <begin position="65"/>
        <end position="87"/>
    </location>
</feature>
<feature type="compositionally biased region" description="Basic residues" evidence="1">
    <location>
        <begin position="1"/>
        <end position="10"/>
    </location>
</feature>
<gene>
    <name evidence="2" type="ORF">QSP1433_LOCUS3425</name>
</gene>
<protein>
    <submittedName>
        <fullName evidence="2">Uncharacterized protein</fullName>
    </submittedName>
</protein>
<feature type="region of interest" description="Disordered" evidence="1">
    <location>
        <begin position="1"/>
        <end position="28"/>
    </location>
</feature>
<feature type="compositionally biased region" description="Basic and acidic residues" evidence="1">
    <location>
        <begin position="251"/>
        <end position="261"/>
    </location>
</feature>
<sequence>MDNMPLRKRSSSSESDSQDKGEEVRNVMFSGNALKDKLAQVFRLDRYDTDEEDEEIDLSKEGFVPHGQQRLGIGGDVPKKTEKKDNVPKALASAAAKAKKVKTSAFDGVKSELRAWESASDSEDRGDDDGVDSKIDVVGSKKRKIPAVNKLIQQAMQAPPSKKSKTKKKQAAKEAKKTEPALKKETTTAEPVLTKETKTTKPAFTKKAKKTEPAFTKETKKTEPSFRKENNQGPPFKRSKSKKKRSKQKNIKKDNRPEGTWKKNLASNILK</sequence>
<feature type="compositionally biased region" description="Basic and acidic residues" evidence="1">
    <location>
        <begin position="171"/>
        <end position="199"/>
    </location>
</feature>
<feature type="region of interest" description="Disordered" evidence="1">
    <location>
        <begin position="110"/>
        <end position="271"/>
    </location>
</feature>
<feature type="compositionally biased region" description="Acidic residues" evidence="1">
    <location>
        <begin position="120"/>
        <end position="130"/>
    </location>
</feature>